<feature type="domain" description="FAD-binding" evidence="4">
    <location>
        <begin position="59"/>
        <end position="412"/>
    </location>
</feature>
<dbReference type="PRINTS" id="PR00420">
    <property type="entry name" value="RNGMNOXGNASE"/>
</dbReference>
<dbReference type="InterPro" id="IPR036188">
    <property type="entry name" value="FAD/NAD-bd_sf"/>
</dbReference>
<dbReference type="GO" id="GO:0044550">
    <property type="term" value="P:secondary metabolite biosynthetic process"/>
    <property type="evidence" value="ECO:0007669"/>
    <property type="project" value="TreeGrafter"/>
</dbReference>
<evidence type="ECO:0000259" key="4">
    <source>
        <dbReference type="Pfam" id="PF01494"/>
    </source>
</evidence>
<dbReference type="EMBL" id="HBFA01026172">
    <property type="protein sequence ID" value="CAD8676712.1"/>
    <property type="molecule type" value="Transcribed_RNA"/>
</dbReference>
<proteinExistence type="predicted"/>
<evidence type="ECO:0000313" key="5">
    <source>
        <dbReference type="EMBL" id="CAD8676712.1"/>
    </source>
</evidence>
<dbReference type="Gene3D" id="3.50.50.60">
    <property type="entry name" value="FAD/NAD(P)-binding domain"/>
    <property type="match status" value="1"/>
</dbReference>
<name>A0A7S0RGR4_9CHLO</name>
<dbReference type="Pfam" id="PF01494">
    <property type="entry name" value="FAD_binding_3"/>
    <property type="match status" value="1"/>
</dbReference>
<keyword evidence="3" id="KW-0560">Oxidoreductase</keyword>
<gene>
    <name evidence="5" type="ORF">POBO1169_LOCUS13287</name>
</gene>
<accession>A0A7S0RGR4</accession>
<dbReference type="InterPro" id="IPR002938">
    <property type="entry name" value="FAD-bd"/>
</dbReference>
<keyword evidence="2" id="KW-0274">FAD</keyword>
<dbReference type="GO" id="GO:0016491">
    <property type="term" value="F:oxidoreductase activity"/>
    <property type="evidence" value="ECO:0007669"/>
    <property type="project" value="UniProtKB-KW"/>
</dbReference>
<sequence length="464" mass="49306">MAPSMALNHRLIISTSNHRGTNSFVGGRIPLKPHRAYPLRCARETRLRVSASAAPPKRVAVVGGGPAGLTFALALSKLNNGAGAENIQVFEQYGSLKPTLGAGFNINGGAAILCKLGLDKELKEIGNPMQRVLARTVTGDPLFDVNIPKILPDSLKFNGDPVAYTVMRSDLQAVLESKLPEGMVRTSAQVIDVFETGMGVRLRLADGSTSDEFDLVVGCDGIRSLIRAAVTNSTAPVAAPVYSGIRILFAVAPLGTYPKADPGEVHQWFGDGAYALAYSGGKGERGRDMLALCVADGSKVAENEAWAEGSGREQCTAMLQAAAMPEELVDLVGASERIFDIGVHYHNTLPRWTNGSKLVLLGDSAHAMPPFMGQGANQAIQDAYCLAEKLGQVGGEYESMEEAIVAYEKVRQVPTAAIMQISRLNGWIETQGGIGATLRDLLFKVLGVLGIPAQIFLQNAVPRV</sequence>
<organism evidence="5">
    <name type="scientific">Pyramimonas obovata</name>
    <dbReference type="NCBI Taxonomy" id="1411642"/>
    <lineage>
        <taxon>Eukaryota</taxon>
        <taxon>Viridiplantae</taxon>
        <taxon>Chlorophyta</taxon>
        <taxon>Pyramimonadophyceae</taxon>
        <taxon>Pyramimonadales</taxon>
        <taxon>Pyramimonadaceae</taxon>
        <taxon>Pyramimonas</taxon>
        <taxon>Pyramimonas incertae sedis</taxon>
    </lineage>
</organism>
<keyword evidence="1" id="KW-0285">Flavoprotein</keyword>
<dbReference type="PANTHER" id="PTHR46720:SF3">
    <property type="entry name" value="FAD-BINDING DOMAIN-CONTAINING PROTEIN-RELATED"/>
    <property type="match status" value="1"/>
</dbReference>
<dbReference type="AlphaFoldDB" id="A0A7S0RGR4"/>
<dbReference type="PANTHER" id="PTHR46720">
    <property type="entry name" value="HYDROXYLASE, PUTATIVE (AFU_ORTHOLOGUE AFUA_3G01460)-RELATED"/>
    <property type="match status" value="1"/>
</dbReference>
<dbReference type="InterPro" id="IPR051104">
    <property type="entry name" value="FAD_monoxygenase"/>
</dbReference>
<evidence type="ECO:0000256" key="1">
    <source>
        <dbReference type="ARBA" id="ARBA00022630"/>
    </source>
</evidence>
<evidence type="ECO:0000256" key="3">
    <source>
        <dbReference type="ARBA" id="ARBA00023002"/>
    </source>
</evidence>
<dbReference type="SUPFAM" id="SSF51905">
    <property type="entry name" value="FAD/NAD(P)-binding domain"/>
    <property type="match status" value="1"/>
</dbReference>
<protein>
    <recommendedName>
        <fullName evidence="4">FAD-binding domain-containing protein</fullName>
    </recommendedName>
</protein>
<reference evidence="5" key="1">
    <citation type="submission" date="2021-01" db="EMBL/GenBank/DDBJ databases">
        <authorList>
            <person name="Corre E."/>
            <person name="Pelletier E."/>
            <person name="Niang G."/>
            <person name="Scheremetjew M."/>
            <person name="Finn R."/>
            <person name="Kale V."/>
            <person name="Holt S."/>
            <person name="Cochrane G."/>
            <person name="Meng A."/>
            <person name="Brown T."/>
            <person name="Cohen L."/>
        </authorList>
    </citation>
    <scope>NUCLEOTIDE SEQUENCE</scope>
    <source>
        <strain evidence="5">CCMP722</strain>
    </source>
</reference>
<dbReference type="GO" id="GO:0071949">
    <property type="term" value="F:FAD binding"/>
    <property type="evidence" value="ECO:0007669"/>
    <property type="project" value="InterPro"/>
</dbReference>
<evidence type="ECO:0000256" key="2">
    <source>
        <dbReference type="ARBA" id="ARBA00022827"/>
    </source>
</evidence>